<dbReference type="Proteomes" id="UP000035036">
    <property type="component" value="Chromosome"/>
</dbReference>
<name>A0A0B5FPB8_9BACT</name>
<evidence type="ECO:0000313" key="2">
    <source>
        <dbReference type="Proteomes" id="UP000035036"/>
    </source>
</evidence>
<sequence>MDRSKESLAKIQRARQVSTRGLGVERMDHLLEKGSQKVPVGGSVRWARFRKVSVFLGTAPTERFAGRFPCMLLEMLMIFDFDKGDKLGYVLVET</sequence>
<dbReference type="STRING" id="483547.GSUB_01075"/>
<evidence type="ECO:0000313" key="1">
    <source>
        <dbReference type="EMBL" id="AJF05456.1"/>
    </source>
</evidence>
<dbReference type="HOGENOM" id="CLU_2382036_0_0_7"/>
<accession>A0A0B5FPB8</accession>
<organism evidence="1 2">
    <name type="scientific">Geoalkalibacter subterraneus</name>
    <dbReference type="NCBI Taxonomy" id="483547"/>
    <lineage>
        <taxon>Bacteria</taxon>
        <taxon>Pseudomonadati</taxon>
        <taxon>Thermodesulfobacteriota</taxon>
        <taxon>Desulfuromonadia</taxon>
        <taxon>Desulfuromonadales</taxon>
        <taxon>Geoalkalibacteraceae</taxon>
        <taxon>Geoalkalibacter</taxon>
    </lineage>
</organism>
<proteinExistence type="predicted"/>
<reference evidence="1 2" key="1">
    <citation type="journal article" date="2015" name="Genome Announc.">
        <title>Genomes of Geoalkalibacter ferrihydriticus Z-0531T and Geoalkalibacter subterraneus Red1T, Two Haloalkaliphilic Metal-Reducing Deltaproteobacteria.</title>
        <authorList>
            <person name="Badalamenti J.P."/>
            <person name="Krajmalnik-Brown R."/>
            <person name="Torres C.I."/>
            <person name="Bond D.R."/>
        </authorList>
    </citation>
    <scope>NUCLEOTIDE SEQUENCE [LARGE SCALE GENOMIC DNA]</scope>
    <source>
        <strain evidence="1 2">Red1</strain>
    </source>
</reference>
<dbReference type="KEGG" id="gsb:GSUB_01075"/>
<dbReference type="EMBL" id="CP010311">
    <property type="protein sequence ID" value="AJF05456.1"/>
    <property type="molecule type" value="Genomic_DNA"/>
</dbReference>
<gene>
    <name evidence="1" type="ORF">GSUB_01075</name>
</gene>
<keyword evidence="2" id="KW-1185">Reference proteome</keyword>
<protein>
    <submittedName>
        <fullName evidence="1">Uncharacterized protein</fullName>
    </submittedName>
</protein>
<dbReference type="AlphaFoldDB" id="A0A0B5FPB8"/>